<dbReference type="Proteomes" id="UP000326924">
    <property type="component" value="Unassembled WGS sequence"/>
</dbReference>
<keyword evidence="2" id="KW-1185">Reference proteome</keyword>
<reference evidence="1 2" key="1">
    <citation type="submission" date="2019-09" db="EMBL/GenBank/DDBJ databases">
        <title>Draft genome of the ectomycorrhizal ascomycete Sphaerosporella brunnea.</title>
        <authorList>
            <consortium name="DOE Joint Genome Institute"/>
            <person name="Benucci G.M."/>
            <person name="Marozzi G."/>
            <person name="Antonielli L."/>
            <person name="Sanchez S."/>
            <person name="Marco P."/>
            <person name="Wang X."/>
            <person name="Falini L.B."/>
            <person name="Barry K."/>
            <person name="Haridas S."/>
            <person name="Lipzen A."/>
            <person name="Labutti K."/>
            <person name="Grigoriev I.V."/>
            <person name="Murat C."/>
            <person name="Martin F."/>
            <person name="Albertini E."/>
            <person name="Donnini D."/>
            <person name="Bonito G."/>
        </authorList>
    </citation>
    <scope>NUCLEOTIDE SEQUENCE [LARGE SCALE GENOMIC DNA]</scope>
    <source>
        <strain evidence="1 2">Sb_GMNB300</strain>
    </source>
</reference>
<gene>
    <name evidence="1" type="ORF">FN846DRAFT_906534</name>
</gene>
<accession>A0A5J5EYM9</accession>
<dbReference type="InParanoid" id="A0A5J5EYM9"/>
<dbReference type="EMBL" id="VXIS01000077">
    <property type="protein sequence ID" value="KAA8907596.1"/>
    <property type="molecule type" value="Genomic_DNA"/>
</dbReference>
<dbReference type="AlphaFoldDB" id="A0A5J5EYM9"/>
<name>A0A5J5EYM9_9PEZI</name>
<proteinExistence type="predicted"/>
<evidence type="ECO:0008006" key="3">
    <source>
        <dbReference type="Google" id="ProtNLM"/>
    </source>
</evidence>
<evidence type="ECO:0000313" key="1">
    <source>
        <dbReference type="EMBL" id="KAA8907596.1"/>
    </source>
</evidence>
<dbReference type="OrthoDB" id="5304511at2759"/>
<evidence type="ECO:0000313" key="2">
    <source>
        <dbReference type="Proteomes" id="UP000326924"/>
    </source>
</evidence>
<comment type="caution">
    <text evidence="1">The sequence shown here is derived from an EMBL/GenBank/DDBJ whole genome shotgun (WGS) entry which is preliminary data.</text>
</comment>
<protein>
    <recommendedName>
        <fullName evidence="3">F-box domain-containing protein</fullName>
    </recommendedName>
</protein>
<organism evidence="1 2">
    <name type="scientific">Sphaerosporella brunnea</name>
    <dbReference type="NCBI Taxonomy" id="1250544"/>
    <lineage>
        <taxon>Eukaryota</taxon>
        <taxon>Fungi</taxon>
        <taxon>Dikarya</taxon>
        <taxon>Ascomycota</taxon>
        <taxon>Pezizomycotina</taxon>
        <taxon>Pezizomycetes</taxon>
        <taxon>Pezizales</taxon>
        <taxon>Pyronemataceae</taxon>
        <taxon>Sphaerosporella</taxon>
    </lineage>
</organism>
<sequence length="197" mass="21891">MATLCGLRCDIHIEILSKLPALRSLAAAILTSRAIHQAFTIARHDVTGRVLDAEIPLASIIGEIDFLLPQDCRTAQAADHLSFANRYMLRYNRGSHIDLPLHPAETGSLVPLLGLLWQAPCRSANDEKTSEWTAIQRTVSALDLPVLYALLFPAFCTFGADVGSDLTWDRSWVVLFLADRTNRSDDSTAFPRRHARR</sequence>